<dbReference type="RefSeq" id="WP_394511090.1">
    <property type="nucleotide sequence ID" value="NZ_JBIGHX010000003.1"/>
</dbReference>
<feature type="transmembrane region" description="Helical" evidence="7">
    <location>
        <begin position="306"/>
        <end position="328"/>
    </location>
</feature>
<accession>A0ABW7GK96</accession>
<comment type="caution">
    <text evidence="9">The sequence shown here is derived from an EMBL/GenBank/DDBJ whole genome shotgun (WGS) entry which is preliminary data.</text>
</comment>
<feature type="transmembrane region" description="Helical" evidence="7">
    <location>
        <begin position="247"/>
        <end position="270"/>
    </location>
</feature>
<proteinExistence type="predicted"/>
<keyword evidence="2" id="KW-0813">Transport</keyword>
<evidence type="ECO:0000256" key="5">
    <source>
        <dbReference type="ARBA" id="ARBA00022989"/>
    </source>
</evidence>
<dbReference type="InterPro" id="IPR020846">
    <property type="entry name" value="MFS_dom"/>
</dbReference>
<comment type="subcellular location">
    <subcellularLocation>
        <location evidence="1">Cell membrane</location>
        <topology evidence="1">Multi-pass membrane protein</topology>
    </subcellularLocation>
</comment>
<feature type="transmembrane region" description="Helical" evidence="7">
    <location>
        <begin position="365"/>
        <end position="384"/>
    </location>
</feature>
<name>A0ABW7GK96_9BURK</name>
<keyword evidence="5 7" id="KW-1133">Transmembrane helix</keyword>
<feature type="transmembrane region" description="Helical" evidence="7">
    <location>
        <begin position="220"/>
        <end position="241"/>
    </location>
</feature>
<dbReference type="InterPro" id="IPR050171">
    <property type="entry name" value="MFS_Transporters"/>
</dbReference>
<evidence type="ECO:0000313" key="10">
    <source>
        <dbReference type="Proteomes" id="UP001606302"/>
    </source>
</evidence>
<dbReference type="PANTHER" id="PTHR23517">
    <property type="entry name" value="RESISTANCE PROTEIN MDTM, PUTATIVE-RELATED-RELATED"/>
    <property type="match status" value="1"/>
</dbReference>
<dbReference type="SUPFAM" id="SSF103473">
    <property type="entry name" value="MFS general substrate transporter"/>
    <property type="match status" value="1"/>
</dbReference>
<feature type="transmembrane region" description="Helical" evidence="7">
    <location>
        <begin position="107"/>
        <end position="125"/>
    </location>
</feature>
<dbReference type="InterPro" id="IPR036259">
    <property type="entry name" value="MFS_trans_sf"/>
</dbReference>
<evidence type="ECO:0000313" key="9">
    <source>
        <dbReference type="EMBL" id="MFG6462225.1"/>
    </source>
</evidence>
<feature type="transmembrane region" description="Helical" evidence="7">
    <location>
        <begin position="51"/>
        <end position="72"/>
    </location>
</feature>
<dbReference type="Gene3D" id="1.20.1250.20">
    <property type="entry name" value="MFS general substrate transporter like domains"/>
    <property type="match status" value="1"/>
</dbReference>
<dbReference type="EMBL" id="JBIGHX010000003">
    <property type="protein sequence ID" value="MFG6462225.1"/>
    <property type="molecule type" value="Genomic_DNA"/>
</dbReference>
<dbReference type="Proteomes" id="UP001606302">
    <property type="component" value="Unassembled WGS sequence"/>
</dbReference>
<evidence type="ECO:0000256" key="6">
    <source>
        <dbReference type="ARBA" id="ARBA00023136"/>
    </source>
</evidence>
<feature type="transmembrane region" description="Helical" evidence="7">
    <location>
        <begin position="84"/>
        <end position="101"/>
    </location>
</feature>
<keyword evidence="6 7" id="KW-0472">Membrane</keyword>
<sequence>MTDPARAPVAKRAMRDAFWWLIATIICVHACMATTRVTASLWVLNQGYGEASVGMLLSLFAVAPIVLSLWAGRLADRHGFHRPVGVGVALAFAGALLALAIPKLWAIATGCLLCGGAVAVAAVALQREAGLMAEDPGDLKRIFSWMALGPALSNALSPIVAGLLIDHVGMTAAFGLATLLPLLAWALARKVPRNPPKVVTKSFREPAAWDLFRLPAYRRLLLVNLALSAGWDAHSFVVPVVGHARGLSAASIGLVLGSFATAATAVRLAIVRFADDIDEARVLRAAMALATLTFIAYAWLPGTLGLMLGSALLGTALGSVQPMILAMMHRATPPERHGQALGLRMLTVNGATVSMPMGFGMLAAATALAAPMWVMAGALLLAQLPARKL</sequence>
<dbReference type="InterPro" id="IPR011701">
    <property type="entry name" value="MFS"/>
</dbReference>
<evidence type="ECO:0000256" key="7">
    <source>
        <dbReference type="SAM" id="Phobius"/>
    </source>
</evidence>
<organism evidence="9 10">
    <name type="scientific">Pelomonas lactea</name>
    <dbReference type="NCBI Taxonomy" id="3299030"/>
    <lineage>
        <taxon>Bacteria</taxon>
        <taxon>Pseudomonadati</taxon>
        <taxon>Pseudomonadota</taxon>
        <taxon>Betaproteobacteria</taxon>
        <taxon>Burkholderiales</taxon>
        <taxon>Sphaerotilaceae</taxon>
        <taxon>Roseateles</taxon>
    </lineage>
</organism>
<evidence type="ECO:0000256" key="3">
    <source>
        <dbReference type="ARBA" id="ARBA00022475"/>
    </source>
</evidence>
<keyword evidence="4 7" id="KW-0812">Transmembrane</keyword>
<evidence type="ECO:0000256" key="1">
    <source>
        <dbReference type="ARBA" id="ARBA00004651"/>
    </source>
</evidence>
<evidence type="ECO:0000256" key="2">
    <source>
        <dbReference type="ARBA" id="ARBA00022448"/>
    </source>
</evidence>
<dbReference type="PROSITE" id="PS50850">
    <property type="entry name" value="MFS"/>
    <property type="match status" value="1"/>
</dbReference>
<evidence type="ECO:0000256" key="4">
    <source>
        <dbReference type="ARBA" id="ARBA00022692"/>
    </source>
</evidence>
<reference evidence="9 10" key="1">
    <citation type="submission" date="2024-08" db="EMBL/GenBank/DDBJ databases">
        <authorList>
            <person name="Lu H."/>
        </authorList>
    </citation>
    <scope>NUCLEOTIDE SEQUENCE [LARGE SCALE GENOMIC DNA]</scope>
    <source>
        <strain evidence="9 10">DXS20W</strain>
    </source>
</reference>
<dbReference type="Pfam" id="PF07690">
    <property type="entry name" value="MFS_1"/>
    <property type="match status" value="1"/>
</dbReference>
<protein>
    <submittedName>
        <fullName evidence="9">MFS transporter</fullName>
    </submittedName>
</protein>
<keyword evidence="10" id="KW-1185">Reference proteome</keyword>
<keyword evidence="3" id="KW-1003">Cell membrane</keyword>
<evidence type="ECO:0000259" key="8">
    <source>
        <dbReference type="PROSITE" id="PS50850"/>
    </source>
</evidence>
<feature type="transmembrane region" description="Helical" evidence="7">
    <location>
        <begin position="171"/>
        <end position="188"/>
    </location>
</feature>
<gene>
    <name evidence="9" type="ORF">ACG04Q_11655</name>
</gene>
<feature type="transmembrane region" description="Helical" evidence="7">
    <location>
        <begin position="145"/>
        <end position="165"/>
    </location>
</feature>
<feature type="transmembrane region" description="Helical" evidence="7">
    <location>
        <begin position="18"/>
        <end position="39"/>
    </location>
</feature>
<feature type="domain" description="Major facilitator superfamily (MFS) profile" evidence="8">
    <location>
        <begin position="212"/>
        <end position="389"/>
    </location>
</feature>